<dbReference type="AlphaFoldDB" id="A0A6A5VUY2"/>
<evidence type="ECO:0000313" key="2">
    <source>
        <dbReference type="Proteomes" id="UP000799779"/>
    </source>
</evidence>
<evidence type="ECO:0000313" key="1">
    <source>
        <dbReference type="EMBL" id="KAF1992687.1"/>
    </source>
</evidence>
<dbReference type="Proteomes" id="UP000799779">
    <property type="component" value="Unassembled WGS sequence"/>
</dbReference>
<gene>
    <name evidence="1" type="ORF">P154DRAFT_188288</name>
</gene>
<sequence length="85" mass="9646">MLPTPLRITHPNTLLRLLQRCILASLRKEPIAPELRVLPIALYLAPILMQVARHIVQKISMRHDYNLLLVAIAQEATEFQCPGAQ</sequence>
<organism evidence="1 2">
    <name type="scientific">Amniculicola lignicola CBS 123094</name>
    <dbReference type="NCBI Taxonomy" id="1392246"/>
    <lineage>
        <taxon>Eukaryota</taxon>
        <taxon>Fungi</taxon>
        <taxon>Dikarya</taxon>
        <taxon>Ascomycota</taxon>
        <taxon>Pezizomycotina</taxon>
        <taxon>Dothideomycetes</taxon>
        <taxon>Pleosporomycetidae</taxon>
        <taxon>Pleosporales</taxon>
        <taxon>Amniculicolaceae</taxon>
        <taxon>Amniculicola</taxon>
    </lineage>
</organism>
<name>A0A6A5VUY2_9PLEO</name>
<proteinExistence type="predicted"/>
<dbReference type="EMBL" id="ML977859">
    <property type="protein sequence ID" value="KAF1992687.1"/>
    <property type="molecule type" value="Genomic_DNA"/>
</dbReference>
<protein>
    <submittedName>
        <fullName evidence="1">Uncharacterized protein</fullName>
    </submittedName>
</protein>
<keyword evidence="2" id="KW-1185">Reference proteome</keyword>
<reference evidence="1" key="1">
    <citation type="journal article" date="2020" name="Stud. Mycol.">
        <title>101 Dothideomycetes genomes: a test case for predicting lifestyles and emergence of pathogens.</title>
        <authorList>
            <person name="Haridas S."/>
            <person name="Albert R."/>
            <person name="Binder M."/>
            <person name="Bloem J."/>
            <person name="Labutti K."/>
            <person name="Salamov A."/>
            <person name="Andreopoulos B."/>
            <person name="Baker S."/>
            <person name="Barry K."/>
            <person name="Bills G."/>
            <person name="Bluhm B."/>
            <person name="Cannon C."/>
            <person name="Castanera R."/>
            <person name="Culley D."/>
            <person name="Daum C."/>
            <person name="Ezra D."/>
            <person name="Gonzalez J."/>
            <person name="Henrissat B."/>
            <person name="Kuo A."/>
            <person name="Liang C."/>
            <person name="Lipzen A."/>
            <person name="Lutzoni F."/>
            <person name="Magnuson J."/>
            <person name="Mondo S."/>
            <person name="Nolan M."/>
            <person name="Ohm R."/>
            <person name="Pangilinan J."/>
            <person name="Park H.-J."/>
            <person name="Ramirez L."/>
            <person name="Alfaro M."/>
            <person name="Sun H."/>
            <person name="Tritt A."/>
            <person name="Yoshinaga Y."/>
            <person name="Zwiers L.-H."/>
            <person name="Turgeon B."/>
            <person name="Goodwin S."/>
            <person name="Spatafora J."/>
            <person name="Crous P."/>
            <person name="Grigoriev I."/>
        </authorList>
    </citation>
    <scope>NUCLEOTIDE SEQUENCE</scope>
    <source>
        <strain evidence="1">CBS 123094</strain>
    </source>
</reference>
<accession>A0A6A5VUY2</accession>